<dbReference type="RefSeq" id="WP_090233020.1">
    <property type="nucleotide sequence ID" value="NZ_FNHW01000001.1"/>
</dbReference>
<keyword evidence="2" id="KW-1185">Reference proteome</keyword>
<dbReference type="Proteomes" id="UP000199544">
    <property type="component" value="Unassembled WGS sequence"/>
</dbReference>
<name>A0A1G9UNI8_9BACL</name>
<dbReference type="AlphaFoldDB" id="A0A1G9UNI8"/>
<proteinExistence type="predicted"/>
<evidence type="ECO:0000313" key="2">
    <source>
        <dbReference type="Proteomes" id="UP000199544"/>
    </source>
</evidence>
<organism evidence="1 2">
    <name type="scientific">Fictibacillus solisalsi</name>
    <dbReference type="NCBI Taxonomy" id="459525"/>
    <lineage>
        <taxon>Bacteria</taxon>
        <taxon>Bacillati</taxon>
        <taxon>Bacillota</taxon>
        <taxon>Bacilli</taxon>
        <taxon>Bacillales</taxon>
        <taxon>Fictibacillaceae</taxon>
        <taxon>Fictibacillus</taxon>
    </lineage>
</organism>
<dbReference type="STRING" id="459525.SAMN04488137_1015"/>
<reference evidence="2" key="1">
    <citation type="submission" date="2016-10" db="EMBL/GenBank/DDBJ databases">
        <authorList>
            <person name="Varghese N."/>
            <person name="Submissions S."/>
        </authorList>
    </citation>
    <scope>NUCLEOTIDE SEQUENCE [LARGE SCALE GENOMIC DNA]</scope>
    <source>
        <strain evidence="2">CGMCC 1.6854</strain>
    </source>
</reference>
<protein>
    <submittedName>
        <fullName evidence="1">Uncharacterized protein</fullName>
    </submittedName>
</protein>
<gene>
    <name evidence="1" type="ORF">SAMN04488137_1015</name>
</gene>
<accession>A0A1G9UNI8</accession>
<evidence type="ECO:0000313" key="1">
    <source>
        <dbReference type="EMBL" id="SDM61095.1"/>
    </source>
</evidence>
<dbReference type="EMBL" id="FNHW01000001">
    <property type="protein sequence ID" value="SDM61095.1"/>
    <property type="molecule type" value="Genomic_DNA"/>
</dbReference>
<sequence>MKKEKTRIDELVKKALNKKNGGLTRVEVNELGDLLKKVSDSMENLSERLDYAGAQVVFKEAQKEFERKEFARLPLFDKFKKLNSKVENFEAQAKRAGYSLEDIQEREEKKAFEEFYKAYAEKYNY</sequence>